<reference evidence="2" key="2">
    <citation type="submission" date="2025-08" db="UniProtKB">
        <authorList>
            <consortium name="Ensembl"/>
        </authorList>
    </citation>
    <scope>IDENTIFICATION</scope>
</reference>
<reference evidence="2 3" key="1">
    <citation type="journal article" date="2005" name="Nature">
        <title>Genome sequence, comparative analysis and haplotype structure of the domestic dog.</title>
        <authorList>
            <consortium name="Broad Sequencing Platform"/>
            <person name="Lindblad-Toh K."/>
            <person name="Wade C.M."/>
            <person name="Mikkelsen T.S."/>
            <person name="Karlsson E.K."/>
            <person name="Jaffe D.B."/>
            <person name="Kamal M."/>
            <person name="Clamp M."/>
            <person name="Chang J.L."/>
            <person name="Kulbokas E.J. III"/>
            <person name="Zody M.C."/>
            <person name="Mauceli E."/>
            <person name="Xie X."/>
            <person name="Breen M."/>
            <person name="Wayne R.K."/>
            <person name="Ostrander E.A."/>
            <person name="Ponting C.P."/>
            <person name="Galibert F."/>
            <person name="Smith D.R."/>
            <person name="DeJong P.J."/>
            <person name="Kirkness E."/>
            <person name="Alvarez P."/>
            <person name="Biagi T."/>
            <person name="Brockman W."/>
            <person name="Butler J."/>
            <person name="Chin C.W."/>
            <person name="Cook A."/>
            <person name="Cuff J."/>
            <person name="Daly M.J."/>
            <person name="DeCaprio D."/>
            <person name="Gnerre S."/>
            <person name="Grabherr M."/>
            <person name="Kellis M."/>
            <person name="Kleber M."/>
            <person name="Bardeleben C."/>
            <person name="Goodstadt L."/>
            <person name="Heger A."/>
            <person name="Hitte C."/>
            <person name="Kim L."/>
            <person name="Koepfli K.P."/>
            <person name="Parker H.G."/>
            <person name="Pollinger J.P."/>
            <person name="Searle S.M."/>
            <person name="Sutter N.B."/>
            <person name="Thomas R."/>
            <person name="Webber C."/>
            <person name="Baldwin J."/>
            <person name="Abebe A."/>
            <person name="Abouelleil A."/>
            <person name="Aftuck L."/>
            <person name="Ait-Zahra M."/>
            <person name="Aldredge T."/>
            <person name="Allen N."/>
            <person name="An P."/>
            <person name="Anderson S."/>
            <person name="Antoine C."/>
            <person name="Arachchi H."/>
            <person name="Aslam A."/>
            <person name="Ayotte L."/>
            <person name="Bachantsang P."/>
            <person name="Barry A."/>
            <person name="Bayul T."/>
            <person name="Benamara M."/>
            <person name="Berlin A."/>
            <person name="Bessette D."/>
            <person name="Blitshteyn B."/>
            <person name="Bloom T."/>
            <person name="Blye J."/>
            <person name="Boguslavskiy L."/>
            <person name="Bonnet C."/>
            <person name="Boukhgalter B."/>
            <person name="Brown A."/>
            <person name="Cahill P."/>
            <person name="Calixte N."/>
            <person name="Camarata J."/>
            <person name="Cheshatsang Y."/>
            <person name="Chu J."/>
            <person name="Citroen M."/>
            <person name="Collymore A."/>
            <person name="Cooke P."/>
            <person name="Dawoe T."/>
            <person name="Daza R."/>
            <person name="Decktor K."/>
            <person name="DeGray S."/>
            <person name="Dhargay N."/>
            <person name="Dooley K."/>
            <person name="Dooley K."/>
            <person name="Dorje P."/>
            <person name="Dorjee K."/>
            <person name="Dorris L."/>
            <person name="Duffey N."/>
            <person name="Dupes A."/>
            <person name="Egbiremolen O."/>
            <person name="Elong R."/>
            <person name="Falk J."/>
            <person name="Farina A."/>
            <person name="Faro S."/>
            <person name="Ferguson D."/>
            <person name="Ferreira P."/>
            <person name="Fisher S."/>
            <person name="FitzGerald M."/>
            <person name="Foley K."/>
            <person name="Foley C."/>
            <person name="Franke A."/>
            <person name="Friedrich D."/>
            <person name="Gage D."/>
            <person name="Garber M."/>
            <person name="Gearin G."/>
            <person name="Giannoukos G."/>
            <person name="Goode T."/>
            <person name="Goyette A."/>
            <person name="Graham J."/>
            <person name="Grandbois E."/>
            <person name="Gyaltsen K."/>
            <person name="Hafez N."/>
            <person name="Hagopian D."/>
            <person name="Hagos B."/>
            <person name="Hall J."/>
            <person name="Healy C."/>
            <person name="Hegarty R."/>
            <person name="Honan T."/>
            <person name="Horn A."/>
            <person name="Houde N."/>
            <person name="Hughes L."/>
            <person name="Hunnicutt L."/>
            <person name="Husby M."/>
            <person name="Jester B."/>
            <person name="Jones C."/>
            <person name="Kamat A."/>
            <person name="Kanga B."/>
            <person name="Kells C."/>
            <person name="Khazanovich D."/>
            <person name="Kieu A.C."/>
            <person name="Kisner P."/>
            <person name="Kumar M."/>
            <person name="Lance K."/>
            <person name="Landers T."/>
            <person name="Lara M."/>
            <person name="Lee W."/>
            <person name="Leger J.P."/>
            <person name="Lennon N."/>
            <person name="Leuper L."/>
            <person name="LeVine S."/>
            <person name="Liu J."/>
            <person name="Liu X."/>
            <person name="Lokyitsang Y."/>
            <person name="Lokyitsang T."/>
            <person name="Lui A."/>
            <person name="Macdonald J."/>
            <person name="Major J."/>
            <person name="Marabella R."/>
            <person name="Maru K."/>
            <person name="Matthews C."/>
            <person name="McDonough S."/>
            <person name="Mehta T."/>
            <person name="Meldrim J."/>
            <person name="Melnikov A."/>
            <person name="Meneus L."/>
            <person name="Mihalev A."/>
            <person name="Mihova T."/>
            <person name="Miller K."/>
            <person name="Mittelman R."/>
            <person name="Mlenga V."/>
            <person name="Mulrain L."/>
            <person name="Munson G."/>
            <person name="Navidi A."/>
            <person name="Naylor J."/>
            <person name="Nguyen T."/>
            <person name="Nguyen N."/>
            <person name="Nguyen C."/>
            <person name="Nguyen T."/>
            <person name="Nicol R."/>
            <person name="Norbu N."/>
            <person name="Norbu C."/>
            <person name="Novod N."/>
            <person name="Nyima T."/>
            <person name="Olandt P."/>
            <person name="O'Neill B."/>
            <person name="O'Neill K."/>
            <person name="Osman S."/>
            <person name="Oyono L."/>
            <person name="Patti C."/>
            <person name="Perrin D."/>
            <person name="Phunkhang P."/>
            <person name="Pierre F."/>
            <person name="Priest M."/>
            <person name="Rachupka A."/>
            <person name="Raghuraman S."/>
            <person name="Rameau R."/>
            <person name="Ray V."/>
            <person name="Raymond C."/>
            <person name="Rege F."/>
            <person name="Rise C."/>
            <person name="Rogers J."/>
            <person name="Rogov P."/>
            <person name="Sahalie J."/>
            <person name="Settipalli S."/>
            <person name="Sharpe T."/>
            <person name="Shea T."/>
            <person name="Sheehan M."/>
            <person name="Sherpa N."/>
            <person name="Shi J."/>
            <person name="Shih D."/>
            <person name="Sloan J."/>
            <person name="Smith C."/>
            <person name="Sparrow T."/>
            <person name="Stalker J."/>
            <person name="Stange-Thomann N."/>
            <person name="Stavropoulos S."/>
            <person name="Stone C."/>
            <person name="Stone S."/>
            <person name="Sykes S."/>
            <person name="Tchuinga P."/>
            <person name="Tenzing P."/>
            <person name="Tesfaye S."/>
            <person name="Thoulutsang D."/>
            <person name="Thoulutsang Y."/>
            <person name="Topham K."/>
            <person name="Topping I."/>
            <person name="Tsamla T."/>
            <person name="Vassiliev H."/>
            <person name="Venkataraman V."/>
            <person name="Vo A."/>
            <person name="Wangchuk T."/>
            <person name="Wangdi T."/>
            <person name="Weiand M."/>
            <person name="Wilkinson J."/>
            <person name="Wilson A."/>
            <person name="Yadav S."/>
            <person name="Yang S."/>
            <person name="Yang X."/>
            <person name="Young G."/>
            <person name="Yu Q."/>
            <person name="Zainoun J."/>
            <person name="Zembek L."/>
            <person name="Zimmer A."/>
            <person name="Lander E.S."/>
        </authorList>
    </citation>
    <scope>NUCLEOTIDE SEQUENCE [LARGE SCALE GENOMIC DNA]</scope>
    <source>
        <strain evidence="2">Boxer</strain>
    </source>
</reference>
<name>A0A8P0NU34_CANLF</name>
<feature type="compositionally biased region" description="Low complexity" evidence="1">
    <location>
        <begin position="110"/>
        <end position="127"/>
    </location>
</feature>
<evidence type="ECO:0000313" key="3">
    <source>
        <dbReference type="Proteomes" id="UP000002254"/>
    </source>
</evidence>
<dbReference type="InterPro" id="IPR040505">
    <property type="entry name" value="DUF5537"/>
</dbReference>
<dbReference type="Ensembl" id="ENSCAFT00000053908.3">
    <property type="protein sequence ID" value="ENSCAFP00000043725.2"/>
    <property type="gene ID" value="ENSCAFG00000034045.3"/>
</dbReference>
<evidence type="ECO:0000313" key="2">
    <source>
        <dbReference type="Ensembl" id="ENSCAFP00000043725.2"/>
    </source>
</evidence>
<feature type="region of interest" description="Disordered" evidence="1">
    <location>
        <begin position="25"/>
        <end position="201"/>
    </location>
</feature>
<protein>
    <submittedName>
        <fullName evidence="2">Uncharacterized protein</fullName>
    </submittedName>
</protein>
<dbReference type="AlphaFoldDB" id="A0A8P0NU34"/>
<feature type="compositionally biased region" description="Polar residues" evidence="1">
    <location>
        <begin position="55"/>
        <end position="70"/>
    </location>
</feature>
<feature type="compositionally biased region" description="Pro residues" evidence="1">
    <location>
        <begin position="170"/>
        <end position="193"/>
    </location>
</feature>
<dbReference type="Pfam" id="PF17690">
    <property type="entry name" value="DUF5537"/>
    <property type="match status" value="1"/>
</dbReference>
<dbReference type="Proteomes" id="UP000002254">
    <property type="component" value="Chromosome 29"/>
</dbReference>
<organism evidence="2 3">
    <name type="scientific">Canis lupus familiaris</name>
    <name type="common">Dog</name>
    <name type="synonym">Canis familiaris</name>
    <dbReference type="NCBI Taxonomy" id="9615"/>
    <lineage>
        <taxon>Eukaryota</taxon>
        <taxon>Metazoa</taxon>
        <taxon>Chordata</taxon>
        <taxon>Craniata</taxon>
        <taxon>Vertebrata</taxon>
        <taxon>Euteleostomi</taxon>
        <taxon>Mammalia</taxon>
        <taxon>Eutheria</taxon>
        <taxon>Laurasiatheria</taxon>
        <taxon>Carnivora</taxon>
        <taxon>Caniformia</taxon>
        <taxon>Canidae</taxon>
        <taxon>Canis</taxon>
    </lineage>
</organism>
<gene>
    <name evidence="2" type="primary">C29H8orf89</name>
</gene>
<feature type="compositionally biased region" description="Low complexity" evidence="1">
    <location>
        <begin position="25"/>
        <end position="42"/>
    </location>
</feature>
<accession>A0A8P0NU34</accession>
<sequence>TSPTLSSCSPTQAAGAWRNFRATADSCAPSPVSASSHPAPNSDASGGGTYASCRGSPSSLLAAQTPSRRGTPTDRPRSARSAAGDLARRAARRLRAPGNWRASGGRDCGLRSGSRGRAGLAALASVPVPVPGPPAAEHVRSPPRRRPPHAPARLRRGLGSPAGRRRLPRSPLPPVTPPREPQAWAPPPRPPHAQRPLPSAGQLRAHISLSSALLKEEKMPVLSPEIKFDTSNVTRNSLDSCFLFENSWRKAVLETQRMKKEYTTIFGLEELKECVKMPYLPGLQSCPKSVSSTPLGVQSRRLHAETEMPPVRIRKTKEACTVVPLQEKPKSTGFSDPLAGAPSQYLQRLSKMAILEYDTIRQETTRKSKKGKKRDLRDC</sequence>
<proteinExistence type="predicted"/>
<evidence type="ECO:0000256" key="1">
    <source>
        <dbReference type="SAM" id="MobiDB-lite"/>
    </source>
</evidence>
<feature type="compositionally biased region" description="Basic residues" evidence="1">
    <location>
        <begin position="141"/>
        <end position="156"/>
    </location>
</feature>